<evidence type="ECO:0008006" key="5">
    <source>
        <dbReference type="Google" id="ProtNLM"/>
    </source>
</evidence>
<evidence type="ECO:0000313" key="4">
    <source>
        <dbReference type="EMBL" id="HAE8211243.1"/>
    </source>
</evidence>
<proteinExistence type="predicted"/>
<organism evidence="4">
    <name type="scientific">Salmonella enterica subsp. salamae serovar 42:f,g,t:--</name>
    <dbReference type="NCBI Taxonomy" id="41518"/>
    <lineage>
        <taxon>Bacteria</taxon>
        <taxon>Pseudomonadati</taxon>
        <taxon>Pseudomonadota</taxon>
        <taxon>Gammaproteobacteria</taxon>
        <taxon>Enterobacterales</taxon>
        <taxon>Enterobacteriaceae</taxon>
        <taxon>Salmonella</taxon>
    </lineage>
</organism>
<dbReference type="InterPro" id="IPR008542">
    <property type="entry name" value="BIg21"/>
</dbReference>
<protein>
    <recommendedName>
        <fullName evidence="5">Outer membrane protein</fullName>
    </recommendedName>
</protein>
<name>A0A737H683_SALER</name>
<evidence type="ECO:0000259" key="3">
    <source>
        <dbReference type="Pfam" id="PF05689"/>
    </source>
</evidence>
<comment type="caution">
    <text evidence="4">The sequence shown here is derived from an EMBL/GenBank/DDBJ whole genome shotgun (WGS) entry which is preliminary data.</text>
</comment>
<dbReference type="EMBL" id="DAATEH010000135">
    <property type="protein sequence ID" value="HAE8211243.1"/>
    <property type="molecule type" value="Genomic_DNA"/>
</dbReference>
<feature type="region of interest" description="Disordered" evidence="1">
    <location>
        <begin position="1"/>
        <end position="20"/>
    </location>
</feature>
<dbReference type="Pfam" id="PF05689">
    <property type="entry name" value="InvE_AD"/>
    <property type="match status" value="1"/>
</dbReference>
<feature type="non-terminal residue" evidence="4">
    <location>
        <position position="1"/>
    </location>
</feature>
<evidence type="ECO:0000256" key="1">
    <source>
        <dbReference type="SAM" id="MobiDB-lite"/>
    </source>
</evidence>
<dbReference type="Pfam" id="PF05688">
    <property type="entry name" value="BIg21"/>
    <property type="match status" value="1"/>
</dbReference>
<reference evidence="4" key="1">
    <citation type="journal article" date="2018" name="Genome Biol.">
        <title>SKESA: strategic k-mer extension for scrupulous assemblies.</title>
        <authorList>
            <person name="Souvorov A."/>
            <person name="Agarwala R."/>
            <person name="Lipman D.J."/>
        </authorList>
    </citation>
    <scope>NUCLEOTIDE SEQUENCE</scope>
    <source>
        <strain evidence="4">3472-64</strain>
    </source>
</reference>
<gene>
    <name evidence="4" type="ORF">GND11_004713</name>
</gene>
<dbReference type="AlphaFoldDB" id="A0A737H683"/>
<dbReference type="InterPro" id="IPR008541">
    <property type="entry name" value="InvE_AD"/>
</dbReference>
<feature type="domain" description="Bacterial Immunoglobulin-like 21" evidence="2">
    <location>
        <begin position="129"/>
        <end position="202"/>
    </location>
</feature>
<feature type="domain" description="InvasinE Adhesion" evidence="3">
    <location>
        <begin position="1"/>
        <end position="102"/>
    </location>
</feature>
<feature type="non-terminal residue" evidence="4">
    <location>
        <position position="202"/>
    </location>
</feature>
<evidence type="ECO:0000259" key="2">
    <source>
        <dbReference type="Pfam" id="PF05688"/>
    </source>
</evidence>
<reference evidence="4" key="2">
    <citation type="submission" date="2018-07" db="EMBL/GenBank/DDBJ databases">
        <authorList>
            <consortium name="NCBI Pathogen Detection Project"/>
        </authorList>
    </citation>
    <scope>NUCLEOTIDE SEQUENCE</scope>
    <source>
        <strain evidence="4">3472-64</strain>
    </source>
</reference>
<sequence>RPLLAVEASHKTGQQSENNEDWATFSSVEAATAQCGTGQVPNSGSLEHLYSEHPDNQMLTEHGWPTNSHPYIAAETSDSQTAYVNLANGNKGYSSQPNYLTCSANEMVSTLDVYFNDDVAVRNAEAKVGEQIKMNVHSTNALNGEVIPYTNFTVTLSPGKQRDGLTTGFTDPSNGELIIDGAAYSAAQAAVYHGITDAQGNA</sequence>
<accession>A0A737H683</accession>